<dbReference type="Pfam" id="PF18759">
    <property type="entry name" value="Plavaka"/>
    <property type="match status" value="2"/>
</dbReference>
<name>A0A6A4H188_9AGAR</name>
<dbReference type="AlphaFoldDB" id="A0A6A4H188"/>
<reference evidence="2" key="1">
    <citation type="journal article" date="2019" name="Environ. Microbiol.">
        <title>Fungal ecological strategies reflected in gene transcription - a case study of two litter decomposers.</title>
        <authorList>
            <person name="Barbi F."/>
            <person name="Kohler A."/>
            <person name="Barry K."/>
            <person name="Baskaran P."/>
            <person name="Daum C."/>
            <person name="Fauchery L."/>
            <person name="Ihrmark K."/>
            <person name="Kuo A."/>
            <person name="LaButti K."/>
            <person name="Lipzen A."/>
            <person name="Morin E."/>
            <person name="Grigoriev I.V."/>
            <person name="Henrissat B."/>
            <person name="Lindahl B."/>
            <person name="Martin F."/>
        </authorList>
    </citation>
    <scope>NUCLEOTIDE SEQUENCE</scope>
    <source>
        <strain evidence="2">JB14</strain>
    </source>
</reference>
<dbReference type="Proteomes" id="UP000799118">
    <property type="component" value="Unassembled WGS sequence"/>
</dbReference>
<evidence type="ECO:0000256" key="1">
    <source>
        <dbReference type="SAM" id="MobiDB-lite"/>
    </source>
</evidence>
<organism evidence="2 3">
    <name type="scientific">Gymnopus androsaceus JB14</name>
    <dbReference type="NCBI Taxonomy" id="1447944"/>
    <lineage>
        <taxon>Eukaryota</taxon>
        <taxon>Fungi</taxon>
        <taxon>Dikarya</taxon>
        <taxon>Basidiomycota</taxon>
        <taxon>Agaricomycotina</taxon>
        <taxon>Agaricomycetes</taxon>
        <taxon>Agaricomycetidae</taxon>
        <taxon>Agaricales</taxon>
        <taxon>Marasmiineae</taxon>
        <taxon>Omphalotaceae</taxon>
        <taxon>Gymnopus</taxon>
    </lineage>
</organism>
<dbReference type="InterPro" id="IPR041078">
    <property type="entry name" value="Plavaka"/>
</dbReference>
<evidence type="ECO:0000313" key="2">
    <source>
        <dbReference type="EMBL" id="KAE9391124.1"/>
    </source>
</evidence>
<dbReference type="EMBL" id="ML769635">
    <property type="protein sequence ID" value="KAE9391124.1"/>
    <property type="molecule type" value="Genomic_DNA"/>
</dbReference>
<evidence type="ECO:0000313" key="3">
    <source>
        <dbReference type="Proteomes" id="UP000799118"/>
    </source>
</evidence>
<gene>
    <name evidence="2" type="ORF">BT96DRAFT_1061930</name>
</gene>
<accession>A0A6A4H188</accession>
<proteinExistence type="predicted"/>
<dbReference type="OrthoDB" id="3239511at2759"/>
<keyword evidence="3" id="KW-1185">Reference proteome</keyword>
<sequence length="866" mass="100390">MVEKRGFANHKRQCATQDQDDLLLAKRKSTHDEGADDGGQAEADLFGARNHGEDLPAPMGVDEPAYSPNENTVAFTNNPENSAFFIETQYHPHSRKCNSDIIPLDGSTLPQVPSSSSLPSLSLTVEGKPWAPFRNLNDFEFAEIAIHQQFHCNTVNDLLNGMQSRWSNNGTKITFRDYEDMMKSIDAAGDFAVKDSKFQEDSVSDQWEGKTHTYTFQYWDPWKWVCDLVTDPLLAPMITWYPTWKYLHQDGKITQLIDEPWTASDWWDAQGLNHCHLPLILWLDKGNVTRKIKDSKDPRDQNQSEKVEFARHKCQVYHKVLAIIFRRLKEAAITNIFPDVAIFSLDGEEACIMACVRAALANYPCARCGVHHDDLHFITRVFETRTTHAMKEVYTRAMSASTRTEEQRILQDNGLHATENFFWIMPRNLLYRAIAYDVLHSDDHGKWGDHLYPLLLDILEGLRCKGLLTENASKLPRWRNLKHHNNLTTLDYADGNDYVDILKCILPSIVQLLPKNSALVHCIRAYARIRFMLGLKVTGEDRIARLTTYIAQYEHYCEQVSEEHGKNFDFPKQHWLSHIVEDLQTKGATPNYSTRPSESFQQEAGEAYKQTNGKNLDPQMARIDARQESMARIRTTIDNYQQGFDSDAEEDPVDEEVLQKVKHIRQSRAINYEYGSDNWAFGRRGKWSSAEDISLKHCHDRSFRNFSRKLENFVSQHIRNEVGLNVQVAEHQCLYLTYQLLEDWTELRDYLRCNASFHERPRYDCALINYDSPQHVMGRLRGLYTCRVNGKFYGIVYLTEFKNTRWVPNTKWDGCEVREEDEDGKFLFAHYLVRGAHMIQSFTAKKPRIHYLNDTIDNDWFLRAGN</sequence>
<feature type="region of interest" description="Disordered" evidence="1">
    <location>
        <begin position="49"/>
        <end position="74"/>
    </location>
</feature>
<protein>
    <submittedName>
        <fullName evidence="2">Uncharacterized protein</fullName>
    </submittedName>
</protein>